<keyword evidence="2" id="KW-0732">Signal</keyword>
<accession>A0A7C9HCL7</accession>
<feature type="region of interest" description="Disordered" evidence="3">
    <location>
        <begin position="1"/>
        <end position="32"/>
    </location>
</feature>
<sequence>MGMKRSWSVDSPCRYRSQDQTGRDRLSHGNWNGGKSTHCAGLSSNNTIPDRRCDQLTPGRLSDGMPAILGIWGSPGQGLVIDTAQATTRHERQAHSAGSGEIGNLLPTGDRPMTITTTIRTAAFTLMMGAGFATAAAAGGNSVVIEQWGAGNAVGGAQSGHGQRLSVYQDGWSNTSINTQDGNHNRTVVGQRGHRNTVDTDQRGSDNIAGVAQFGGHNDAEVDQRGRRNAVGVIQAGHGNSAQSTQRGNGNVAVIVQD</sequence>
<protein>
    <recommendedName>
        <fullName evidence="6">Curlin</fullName>
    </recommendedName>
</protein>
<reference evidence="4 5" key="1">
    <citation type="submission" date="2019-06" db="EMBL/GenBank/DDBJ databases">
        <title>Enrichment of Autotrophic Halophilic Microorganisms from Red Sea Brine Pool Using Microbial Electrosynthesis System.</title>
        <authorList>
            <person name="Alqahtani M.F."/>
            <person name="Bajracharya S."/>
            <person name="Katuri K.P."/>
            <person name="Ali M."/>
            <person name="Saikaly P.E."/>
        </authorList>
    </citation>
    <scope>NUCLEOTIDE SEQUENCE [LARGE SCALE GENOMIC DNA]</scope>
    <source>
        <strain evidence="4">MES6</strain>
    </source>
</reference>
<name>A0A7C9HCL7_9RHOB</name>
<dbReference type="EMBL" id="VENJ01000013">
    <property type="protein sequence ID" value="MTJ05047.1"/>
    <property type="molecule type" value="Genomic_DNA"/>
</dbReference>
<gene>
    <name evidence="4" type="ORF">FH759_10195</name>
</gene>
<dbReference type="AlphaFoldDB" id="A0A7C9HCL7"/>
<dbReference type="GO" id="GO:0009289">
    <property type="term" value="C:pilus"/>
    <property type="evidence" value="ECO:0007669"/>
    <property type="project" value="InterPro"/>
</dbReference>
<organism evidence="4 5">
    <name type="scientific">Sediminimonas qiaohouensis</name>
    <dbReference type="NCBI Taxonomy" id="552061"/>
    <lineage>
        <taxon>Bacteria</taxon>
        <taxon>Pseudomonadati</taxon>
        <taxon>Pseudomonadota</taxon>
        <taxon>Alphaproteobacteria</taxon>
        <taxon>Rhodobacterales</taxon>
        <taxon>Roseobacteraceae</taxon>
        <taxon>Sediminimonas</taxon>
    </lineage>
</organism>
<proteinExistence type="inferred from homology"/>
<comment type="caution">
    <text evidence="4">The sequence shown here is derived from an EMBL/GenBank/DDBJ whole genome shotgun (WGS) entry which is preliminary data.</text>
</comment>
<dbReference type="InterPro" id="IPR009742">
    <property type="entry name" value="Curlin_rpt"/>
</dbReference>
<dbReference type="Pfam" id="PF07012">
    <property type="entry name" value="Curlin_rpt"/>
    <property type="match status" value="1"/>
</dbReference>
<dbReference type="GO" id="GO:0007155">
    <property type="term" value="P:cell adhesion"/>
    <property type="evidence" value="ECO:0007669"/>
    <property type="project" value="InterPro"/>
</dbReference>
<evidence type="ECO:0000313" key="5">
    <source>
        <dbReference type="Proteomes" id="UP000483078"/>
    </source>
</evidence>
<evidence type="ECO:0008006" key="6">
    <source>
        <dbReference type="Google" id="ProtNLM"/>
    </source>
</evidence>
<evidence type="ECO:0000256" key="3">
    <source>
        <dbReference type="SAM" id="MobiDB-lite"/>
    </source>
</evidence>
<comment type="similarity">
    <text evidence="1">Belongs to the CsgA/CsgB family.</text>
</comment>
<dbReference type="Proteomes" id="UP000483078">
    <property type="component" value="Unassembled WGS sequence"/>
</dbReference>
<evidence type="ECO:0000313" key="4">
    <source>
        <dbReference type="EMBL" id="MTJ05047.1"/>
    </source>
</evidence>
<evidence type="ECO:0000256" key="1">
    <source>
        <dbReference type="ARBA" id="ARBA00009766"/>
    </source>
</evidence>
<evidence type="ECO:0000256" key="2">
    <source>
        <dbReference type="ARBA" id="ARBA00022729"/>
    </source>
</evidence>